<dbReference type="EMBL" id="JBGBPQ010000015">
    <property type="protein sequence ID" value="KAL1510249.1"/>
    <property type="molecule type" value="Genomic_DNA"/>
</dbReference>
<feature type="compositionally biased region" description="Low complexity" evidence="2">
    <location>
        <begin position="184"/>
        <end position="194"/>
    </location>
</feature>
<protein>
    <recommendedName>
        <fullName evidence="3">ShKT domain-containing protein</fullName>
    </recommendedName>
</protein>
<dbReference type="InterPro" id="IPR014912">
    <property type="entry name" value="Sep15_SelM_dom"/>
</dbReference>
<accession>A0AB34IYT3</accession>
<gene>
    <name evidence="4" type="ORF">AB1Y20_006573</name>
</gene>
<feature type="region of interest" description="Disordered" evidence="2">
    <location>
        <begin position="176"/>
        <end position="198"/>
    </location>
</feature>
<dbReference type="Gene3D" id="1.10.10.1940">
    <property type="match status" value="1"/>
</dbReference>
<evidence type="ECO:0000256" key="2">
    <source>
        <dbReference type="SAM" id="MobiDB-lite"/>
    </source>
</evidence>
<evidence type="ECO:0000313" key="5">
    <source>
        <dbReference type="Proteomes" id="UP001515480"/>
    </source>
</evidence>
<reference evidence="4 5" key="1">
    <citation type="journal article" date="2024" name="Science">
        <title>Giant polyketide synthase enzymes in the biosynthesis of giant marine polyether toxins.</title>
        <authorList>
            <person name="Fallon T.R."/>
            <person name="Shende V.V."/>
            <person name="Wierzbicki I.H."/>
            <person name="Pendleton A.L."/>
            <person name="Watervoot N.F."/>
            <person name="Auber R.P."/>
            <person name="Gonzalez D.J."/>
            <person name="Wisecaver J.H."/>
            <person name="Moore B.S."/>
        </authorList>
    </citation>
    <scope>NUCLEOTIDE SEQUENCE [LARGE SCALE GENOMIC DNA]</scope>
    <source>
        <strain evidence="4 5">12B1</strain>
    </source>
</reference>
<feature type="domain" description="ShKT" evidence="3">
    <location>
        <begin position="199"/>
        <end position="232"/>
    </location>
</feature>
<comment type="caution">
    <text evidence="4">The sequence shown here is derived from an EMBL/GenBank/DDBJ whole genome shotgun (WGS) entry which is preliminary data.</text>
</comment>
<dbReference type="Pfam" id="PF01549">
    <property type="entry name" value="ShK"/>
    <property type="match status" value="1"/>
</dbReference>
<dbReference type="Proteomes" id="UP001515480">
    <property type="component" value="Unassembled WGS sequence"/>
</dbReference>
<dbReference type="AlphaFoldDB" id="A0AB34IYT3"/>
<dbReference type="Gene3D" id="3.40.30.50">
    <property type="entry name" value="Sep15/SelM thioredoxin-like domain, active-site redox motif"/>
    <property type="match status" value="1"/>
</dbReference>
<dbReference type="InterPro" id="IPR003582">
    <property type="entry name" value="ShKT_dom"/>
</dbReference>
<keyword evidence="5" id="KW-1185">Reference proteome</keyword>
<sequence>MKHSARITFKFALKHCKSSAAIGNRAIRNGVSIQQSLLCCGSLKRWVVLFVDNLHGNGIVECTHGRWLGAEFAGMDPSAQTIGAGVSPGVRLTECIRSSVSALNRYPSIKRFVKLEPENFLHKYESLEVKFIPGHNPDLVVYDGEVEKERIDLTKIKGNSGPEIADIEALLASKGFRRKGEEQPSPSSTPSSAPETAGCEDQVLGCEVWAKKGECEKNPLYMKKTCPKSCGCAPPFDRFQAHLVVRPSRSR</sequence>
<evidence type="ECO:0000313" key="4">
    <source>
        <dbReference type="EMBL" id="KAL1510249.1"/>
    </source>
</evidence>
<dbReference type="SMART" id="SM00254">
    <property type="entry name" value="ShKT"/>
    <property type="match status" value="1"/>
</dbReference>
<organism evidence="4 5">
    <name type="scientific">Prymnesium parvum</name>
    <name type="common">Toxic golden alga</name>
    <dbReference type="NCBI Taxonomy" id="97485"/>
    <lineage>
        <taxon>Eukaryota</taxon>
        <taxon>Haptista</taxon>
        <taxon>Haptophyta</taxon>
        <taxon>Prymnesiophyceae</taxon>
        <taxon>Prymnesiales</taxon>
        <taxon>Prymnesiaceae</taxon>
        <taxon>Prymnesium</taxon>
    </lineage>
</organism>
<proteinExistence type="inferred from homology"/>
<evidence type="ECO:0000256" key="1">
    <source>
        <dbReference type="ARBA" id="ARBA00005742"/>
    </source>
</evidence>
<dbReference type="InterPro" id="IPR038219">
    <property type="entry name" value="Sep15/SelM_sf"/>
</dbReference>
<dbReference type="Pfam" id="PF08806">
    <property type="entry name" value="Sep15_SelM"/>
    <property type="match status" value="1"/>
</dbReference>
<comment type="similarity">
    <text evidence="1">Belongs to the selenoprotein M/F family.</text>
</comment>
<dbReference type="SUPFAM" id="SSF52833">
    <property type="entry name" value="Thioredoxin-like"/>
    <property type="match status" value="1"/>
</dbReference>
<evidence type="ECO:0000259" key="3">
    <source>
        <dbReference type="PROSITE" id="PS51670"/>
    </source>
</evidence>
<name>A0AB34IYT3_PRYPA</name>
<dbReference type="InterPro" id="IPR036249">
    <property type="entry name" value="Thioredoxin-like_sf"/>
</dbReference>
<dbReference type="PROSITE" id="PS51670">
    <property type="entry name" value="SHKT"/>
    <property type="match status" value="1"/>
</dbReference>